<accession>A0A556N6L5</accession>
<dbReference type="EMBL" id="VLPL01000001">
    <property type="protein sequence ID" value="TSJ47826.1"/>
    <property type="molecule type" value="Genomic_DNA"/>
</dbReference>
<dbReference type="Gene3D" id="2.40.160.60">
    <property type="entry name" value="Outer membrane protein transport protein (OMPP1/FadL/TodX)"/>
    <property type="match status" value="1"/>
</dbReference>
<dbReference type="Proteomes" id="UP000316008">
    <property type="component" value="Unassembled WGS sequence"/>
</dbReference>
<dbReference type="OrthoDB" id="9765571at2"/>
<dbReference type="AlphaFoldDB" id="A0A556N6L5"/>
<evidence type="ECO:0000313" key="2">
    <source>
        <dbReference type="Proteomes" id="UP000316008"/>
    </source>
</evidence>
<dbReference type="RefSeq" id="WP_144331361.1">
    <property type="nucleotide sequence ID" value="NZ_VLPL01000001.1"/>
</dbReference>
<gene>
    <name evidence="1" type="ORF">FO442_01485</name>
</gene>
<comment type="caution">
    <text evidence="1">The sequence shown here is derived from an EMBL/GenBank/DDBJ whole genome shotgun (WGS) entry which is preliminary data.</text>
</comment>
<protein>
    <recommendedName>
        <fullName evidence="3">Transporter</fullName>
    </recommendedName>
</protein>
<evidence type="ECO:0000313" key="1">
    <source>
        <dbReference type="EMBL" id="TSJ47826.1"/>
    </source>
</evidence>
<sequence length="496" mass="54740">MRYSFILASVFTGAFFSFGQNETDVYRLSNTYVQGSARFDAMGGSFGALGAESGCIGINPAGFGRSSVSSFSFGFAGTSVKTTSHYRGNGEAVSTGTSSMDAFKVRIPNLAGTVVSDVSSSNSGLIYTQISFGLNRIANFNNSFNYSGQQFESLLDVFASGANGIDPTMLFDYQPYTSSLAYQTYAIDPDANNNYYPRLNSGDVIHNRTVLNRGGINEFYFAISANYLDKIYFGASLSYNTVNFAESVIHRETLTDTTGVSLRSFIYQSDFISKGGGANLKLGAIFLPTDFLRLGIALHTPTFYQLTDESTATMQALHNDGVRTVDPSFIPADKYKYRIWTPTKLVGSLGLVFGDNGCINVDLEYLNYGWGRIKTTNDEAYASYDYKAENQVIKNQLVDALNVRIGGEWAISNMVFIRGGYGYYPKGDTLARTYGKNYSQTISGGLGFRINRVYLDLSVRYLMTSSVYKAFYESRTDLNIVNTTFNIGMQYKFDYK</sequence>
<evidence type="ECO:0008006" key="3">
    <source>
        <dbReference type="Google" id="ProtNLM"/>
    </source>
</evidence>
<organism evidence="1 2">
    <name type="scientific">Fluviicola chungangensis</name>
    <dbReference type="NCBI Taxonomy" id="2597671"/>
    <lineage>
        <taxon>Bacteria</taxon>
        <taxon>Pseudomonadati</taxon>
        <taxon>Bacteroidota</taxon>
        <taxon>Flavobacteriia</taxon>
        <taxon>Flavobacteriales</taxon>
        <taxon>Crocinitomicaceae</taxon>
        <taxon>Fluviicola</taxon>
    </lineage>
</organism>
<proteinExistence type="predicted"/>
<reference evidence="1 2" key="1">
    <citation type="submission" date="2019-07" db="EMBL/GenBank/DDBJ databases">
        <authorList>
            <person name="Huq M.A."/>
        </authorList>
    </citation>
    <scope>NUCLEOTIDE SEQUENCE [LARGE SCALE GENOMIC DNA]</scope>
    <source>
        <strain evidence="1 2">MAH-3</strain>
    </source>
</reference>
<name>A0A556N6L5_9FLAO</name>
<keyword evidence="2" id="KW-1185">Reference proteome</keyword>